<reference evidence="3" key="1">
    <citation type="submission" date="2019-09" db="EMBL/GenBank/DDBJ databases">
        <title>Draft genome information of white flower Hibiscus syriacus.</title>
        <authorList>
            <person name="Kim Y.-M."/>
        </authorList>
    </citation>
    <scope>NUCLEOTIDE SEQUENCE [LARGE SCALE GENOMIC DNA]</scope>
    <source>
        <strain evidence="3">YM2019G1</strain>
    </source>
</reference>
<feature type="domain" description="DC1" evidence="2">
    <location>
        <begin position="119"/>
        <end position="165"/>
    </location>
</feature>
<keyword evidence="1" id="KW-0677">Repeat</keyword>
<protein>
    <recommendedName>
        <fullName evidence="2">DC1 domain-containing protein</fullName>
    </recommendedName>
</protein>
<comment type="caution">
    <text evidence="3">The sequence shown here is derived from an EMBL/GenBank/DDBJ whole genome shotgun (WGS) entry which is preliminary data.</text>
</comment>
<accession>A0A6A3BXL6</accession>
<evidence type="ECO:0000313" key="4">
    <source>
        <dbReference type="Proteomes" id="UP000436088"/>
    </source>
</evidence>
<name>A0A6A3BXL6_HIBSY</name>
<sequence>MCSACTLVIHPKCASIPPIVKVPRHDHPIFHNYFLSGNEFKNQNCEFCDTEVNIDYGNYHCSDCNFIAHVKCAMREGWYDVIEAKDLDERRDDDLASINPITLVIEQNEGGEMTRIKHFSHAHHQILSDNFMDNDKTCDGCMLLVSTSFYYCSSYCDLYLHKTCAESLRKKLSWSHAHQQGLIIVVGYIFKCRICKCESSGFACKCEVCNEHFCLPCVVYRDYSIQHMNTLSSF</sequence>
<proteinExistence type="predicted"/>
<dbReference type="EMBL" id="VEPZ02000633">
    <property type="protein sequence ID" value="KAE8721344.1"/>
    <property type="molecule type" value="Genomic_DNA"/>
</dbReference>
<dbReference type="InterPro" id="IPR004146">
    <property type="entry name" value="DC1"/>
</dbReference>
<dbReference type="Pfam" id="PF03107">
    <property type="entry name" value="C1_2"/>
    <property type="match status" value="2"/>
</dbReference>
<dbReference type="AlphaFoldDB" id="A0A6A3BXL6"/>
<evidence type="ECO:0000313" key="3">
    <source>
        <dbReference type="EMBL" id="KAE8721344.1"/>
    </source>
</evidence>
<feature type="domain" description="DC1" evidence="2">
    <location>
        <begin position="23"/>
        <end position="73"/>
    </location>
</feature>
<dbReference type="SUPFAM" id="SSF57889">
    <property type="entry name" value="Cysteine-rich domain"/>
    <property type="match status" value="2"/>
</dbReference>
<gene>
    <name evidence="3" type="ORF">F3Y22_tig00016212pilonHSYRG00064</name>
</gene>
<organism evidence="3 4">
    <name type="scientific">Hibiscus syriacus</name>
    <name type="common">Rose of Sharon</name>
    <dbReference type="NCBI Taxonomy" id="106335"/>
    <lineage>
        <taxon>Eukaryota</taxon>
        <taxon>Viridiplantae</taxon>
        <taxon>Streptophyta</taxon>
        <taxon>Embryophyta</taxon>
        <taxon>Tracheophyta</taxon>
        <taxon>Spermatophyta</taxon>
        <taxon>Magnoliopsida</taxon>
        <taxon>eudicotyledons</taxon>
        <taxon>Gunneridae</taxon>
        <taxon>Pentapetalae</taxon>
        <taxon>rosids</taxon>
        <taxon>malvids</taxon>
        <taxon>Malvales</taxon>
        <taxon>Malvaceae</taxon>
        <taxon>Malvoideae</taxon>
        <taxon>Hibiscus</taxon>
    </lineage>
</organism>
<dbReference type="Proteomes" id="UP000436088">
    <property type="component" value="Unassembled WGS sequence"/>
</dbReference>
<evidence type="ECO:0000256" key="1">
    <source>
        <dbReference type="ARBA" id="ARBA00022737"/>
    </source>
</evidence>
<dbReference type="PANTHER" id="PTHR32410">
    <property type="entry name" value="CYSTEINE/HISTIDINE-RICH C1 DOMAIN FAMILY PROTEIN"/>
    <property type="match status" value="1"/>
</dbReference>
<dbReference type="InterPro" id="IPR053192">
    <property type="entry name" value="Vacuole_Formation_Reg"/>
</dbReference>
<keyword evidence="4" id="KW-1185">Reference proteome</keyword>
<dbReference type="PANTHER" id="PTHR32410:SF169">
    <property type="entry name" value="C1 DOMAIN FAMILY PROTEIN, PUTATIVE-RELATED"/>
    <property type="match status" value="1"/>
</dbReference>
<dbReference type="InterPro" id="IPR046349">
    <property type="entry name" value="C1-like_sf"/>
</dbReference>
<evidence type="ECO:0000259" key="2">
    <source>
        <dbReference type="Pfam" id="PF03107"/>
    </source>
</evidence>